<feature type="transmembrane region" description="Helical" evidence="1">
    <location>
        <begin position="162"/>
        <end position="182"/>
    </location>
</feature>
<name>A0A172T4E3_FERPE</name>
<feature type="transmembrane region" description="Helical" evidence="1">
    <location>
        <begin position="121"/>
        <end position="141"/>
    </location>
</feature>
<organism evidence="2 3">
    <name type="scientific">Fervidobacterium pennivorans</name>
    <dbReference type="NCBI Taxonomy" id="93466"/>
    <lineage>
        <taxon>Bacteria</taxon>
        <taxon>Thermotogati</taxon>
        <taxon>Thermotogota</taxon>
        <taxon>Thermotogae</taxon>
        <taxon>Thermotogales</taxon>
        <taxon>Fervidobacteriaceae</taxon>
        <taxon>Fervidobacterium</taxon>
    </lineage>
</organism>
<dbReference type="InterPro" id="IPR021737">
    <property type="entry name" value="Phage_phiKZ_Orf197"/>
</dbReference>
<dbReference type="Pfam" id="PF11750">
    <property type="entry name" value="DUF3307"/>
    <property type="match status" value="1"/>
</dbReference>
<feature type="transmembrane region" description="Helical" evidence="1">
    <location>
        <begin position="57"/>
        <end position="76"/>
    </location>
</feature>
<dbReference type="OrthoDB" id="49526at2"/>
<dbReference type="Proteomes" id="UP000077096">
    <property type="component" value="Chromosome"/>
</dbReference>
<feature type="transmembrane region" description="Helical" evidence="1">
    <location>
        <begin position="194"/>
        <end position="211"/>
    </location>
</feature>
<protein>
    <recommendedName>
        <fullName evidence="4">DUF3307 domain-containing protein</fullName>
    </recommendedName>
</protein>
<sequence>MSLIFPYLFLGHLFGDYFLQISYIAANKSKNLKVLGLHIILVFLSQVLFIVGKNFDAQSLTMIGILSGIHFLIDLLKFLCKKKFCNTWYYYLFDQSLHVASLLLISSQLTYLEPFLPRTLAVLLSVMIFNGYFVSILVHLITSRGKYQRDYIGYALRMIAPIVYLLNPLFLIIYALFCLIPVFKFNKRGFKFNILNYITTIVSTIILMGVML</sequence>
<dbReference type="EMBL" id="CP011393">
    <property type="protein sequence ID" value="ANE41840.1"/>
    <property type="molecule type" value="Genomic_DNA"/>
</dbReference>
<proteinExistence type="predicted"/>
<dbReference type="AlphaFoldDB" id="A0A172T4E3"/>
<reference evidence="2 3" key="1">
    <citation type="submission" date="2014-08" db="EMBL/GenBank/DDBJ databases">
        <title>Fervidobacterium pennivorans DYC genome.</title>
        <authorList>
            <person name="Wushke S."/>
        </authorList>
    </citation>
    <scope>NUCLEOTIDE SEQUENCE [LARGE SCALE GENOMIC DNA]</scope>
    <source>
        <strain evidence="2 3">DYC</strain>
    </source>
</reference>
<evidence type="ECO:0000313" key="3">
    <source>
        <dbReference type="Proteomes" id="UP000077096"/>
    </source>
</evidence>
<evidence type="ECO:0000256" key="1">
    <source>
        <dbReference type="SAM" id="Phobius"/>
    </source>
</evidence>
<dbReference type="PATRIC" id="fig|93466.3.peg.1616"/>
<keyword evidence="1" id="KW-0812">Transmembrane</keyword>
<feature type="transmembrane region" description="Helical" evidence="1">
    <location>
        <begin position="88"/>
        <end position="109"/>
    </location>
</feature>
<evidence type="ECO:0008006" key="4">
    <source>
        <dbReference type="Google" id="ProtNLM"/>
    </source>
</evidence>
<evidence type="ECO:0000313" key="2">
    <source>
        <dbReference type="EMBL" id="ANE41840.1"/>
    </source>
</evidence>
<accession>A0A172T4E3</accession>
<keyword evidence="1" id="KW-0472">Membrane</keyword>
<keyword evidence="1" id="KW-1133">Transmembrane helix</keyword>
<feature type="transmembrane region" description="Helical" evidence="1">
    <location>
        <begin position="6"/>
        <end position="25"/>
    </location>
</feature>
<gene>
    <name evidence="2" type="ORF">JM64_07660</name>
</gene>
<feature type="transmembrane region" description="Helical" evidence="1">
    <location>
        <begin position="32"/>
        <end position="51"/>
    </location>
</feature>
<dbReference type="KEGG" id="fng:JM64_07660"/>